<keyword evidence="1" id="KW-0347">Helicase</keyword>
<dbReference type="InterPro" id="IPR027417">
    <property type="entry name" value="P-loop_NTPase"/>
</dbReference>
<organism evidence="1">
    <name type="scientific">mine drainage metagenome</name>
    <dbReference type="NCBI Taxonomy" id="410659"/>
    <lineage>
        <taxon>unclassified sequences</taxon>
        <taxon>metagenomes</taxon>
        <taxon>ecological metagenomes</taxon>
    </lineage>
</organism>
<reference evidence="1" key="2">
    <citation type="journal article" date="2014" name="ISME J.">
        <title>Microbial stratification in low pH oxic and suboxic macroscopic growths along an acid mine drainage.</title>
        <authorList>
            <person name="Mendez-Garcia C."/>
            <person name="Mesa V."/>
            <person name="Sprenger R.R."/>
            <person name="Richter M."/>
            <person name="Diez M.S."/>
            <person name="Solano J."/>
            <person name="Bargiela R."/>
            <person name="Golyshina O.V."/>
            <person name="Manteca A."/>
            <person name="Ramos J.L."/>
            <person name="Gallego J.R."/>
            <person name="Llorente I."/>
            <person name="Martins Dos Santos V.A."/>
            <person name="Jensen O.N."/>
            <person name="Pelaez A.I."/>
            <person name="Sanchez J."/>
            <person name="Ferrer M."/>
        </authorList>
    </citation>
    <scope>NUCLEOTIDE SEQUENCE</scope>
</reference>
<keyword evidence="1" id="KW-0547">Nucleotide-binding</keyword>
<proteinExistence type="predicted"/>
<dbReference type="SUPFAM" id="SSF52540">
    <property type="entry name" value="P-loop containing nucleoside triphosphate hydrolases"/>
    <property type="match status" value="1"/>
</dbReference>
<reference evidence="1" key="1">
    <citation type="submission" date="2013-08" db="EMBL/GenBank/DDBJ databases">
        <authorList>
            <person name="Mendez C."/>
            <person name="Richter M."/>
            <person name="Ferrer M."/>
            <person name="Sanchez J."/>
        </authorList>
    </citation>
    <scope>NUCLEOTIDE SEQUENCE</scope>
</reference>
<dbReference type="GO" id="GO:0004386">
    <property type="term" value="F:helicase activity"/>
    <property type="evidence" value="ECO:0007669"/>
    <property type="project" value="UniProtKB-KW"/>
</dbReference>
<evidence type="ECO:0000313" key="1">
    <source>
        <dbReference type="EMBL" id="EQD70745.1"/>
    </source>
</evidence>
<protein>
    <submittedName>
        <fullName evidence="1">Helicase domain protein</fullName>
    </submittedName>
</protein>
<comment type="caution">
    <text evidence="1">The sequence shown here is derived from an EMBL/GenBank/DDBJ whole genome shotgun (WGS) entry which is preliminary data.</text>
</comment>
<keyword evidence="1" id="KW-0067">ATP-binding</keyword>
<dbReference type="AlphaFoldDB" id="T1CNW9"/>
<keyword evidence="1" id="KW-0378">Hydrolase</keyword>
<sequence>TNPFASYPLLIASSHLARRPEYQRLVLDAAPYDLLVVDEAHHARRQHANEGRYRPSRLLQLLDEVRAHDATKALWLLTATPMQITPVELADLTRLCGLSGPLIDPDSFLRYFAEISKETDETTNWAWLHTVLRQTPRLPSGPAEAATLEAIEAKLGPVQAERISRFGVGDDVVDTLVQDLGPKGRSALRSWLRTLGPVGQYVTRHSRETLREYRARGLLSENLADR</sequence>
<dbReference type="Gene3D" id="3.40.50.10810">
    <property type="entry name" value="Tandem AAA-ATPase domain"/>
    <property type="match status" value="1"/>
</dbReference>
<gene>
    <name evidence="1" type="ORF">B1A_06146</name>
</gene>
<name>T1CNW9_9ZZZZ</name>
<feature type="non-terminal residue" evidence="1">
    <location>
        <position position="226"/>
    </location>
</feature>
<accession>T1CNW9</accession>
<feature type="non-terminal residue" evidence="1">
    <location>
        <position position="1"/>
    </location>
</feature>
<dbReference type="EMBL" id="AUZX01004469">
    <property type="protein sequence ID" value="EQD70745.1"/>
    <property type="molecule type" value="Genomic_DNA"/>
</dbReference>
<dbReference type="InterPro" id="IPR038718">
    <property type="entry name" value="SNF2-like_sf"/>
</dbReference>